<dbReference type="RefSeq" id="WP_118154990.1">
    <property type="nucleotide sequence ID" value="NZ_QSAV01000060.1"/>
</dbReference>
<accession>A0AA92U8X3</accession>
<evidence type="ECO:0000313" key="1">
    <source>
        <dbReference type="EMBL" id="RGW75162.1"/>
    </source>
</evidence>
<reference evidence="1 2" key="1">
    <citation type="submission" date="2018-08" db="EMBL/GenBank/DDBJ databases">
        <title>A genome reference for cultivated species of the human gut microbiota.</title>
        <authorList>
            <person name="Zou Y."/>
            <person name="Xue W."/>
            <person name="Luo G."/>
        </authorList>
    </citation>
    <scope>NUCLEOTIDE SEQUENCE [LARGE SCALE GENOMIC DNA]</scope>
    <source>
        <strain evidence="1 2">AF10-17</strain>
    </source>
</reference>
<proteinExistence type="predicted"/>
<comment type="caution">
    <text evidence="1">The sequence shown here is derived from an EMBL/GenBank/DDBJ whole genome shotgun (WGS) entry which is preliminary data.</text>
</comment>
<sequence>MYTFLDNMFKVLKVAANNEQQKDLAALAICGNNLEAIDVLQRLHQYCLNIGDLQHAEEIQQEIIRCQNEISKEVLEKVLRSRNSTKP</sequence>
<evidence type="ECO:0000313" key="2">
    <source>
        <dbReference type="Proteomes" id="UP000285776"/>
    </source>
</evidence>
<dbReference type="Proteomes" id="UP000285776">
    <property type="component" value="Unassembled WGS sequence"/>
</dbReference>
<gene>
    <name evidence="1" type="ORF">DWV53_13710</name>
</gene>
<dbReference type="EMBL" id="QSAV01000060">
    <property type="protein sequence ID" value="RGW75162.1"/>
    <property type="molecule type" value="Genomic_DNA"/>
</dbReference>
<dbReference type="AlphaFoldDB" id="A0AA92U8X3"/>
<name>A0AA92U8X3_9BACT</name>
<protein>
    <submittedName>
        <fullName evidence="1">Uncharacterized protein</fullName>
    </submittedName>
</protein>
<organism evidence="1 2">
    <name type="scientific">Segatella copri</name>
    <dbReference type="NCBI Taxonomy" id="165179"/>
    <lineage>
        <taxon>Bacteria</taxon>
        <taxon>Pseudomonadati</taxon>
        <taxon>Bacteroidota</taxon>
        <taxon>Bacteroidia</taxon>
        <taxon>Bacteroidales</taxon>
        <taxon>Prevotellaceae</taxon>
        <taxon>Segatella</taxon>
    </lineage>
</organism>